<evidence type="ECO:0000256" key="3">
    <source>
        <dbReference type="ARBA" id="ARBA00022490"/>
    </source>
</evidence>
<dbReference type="GO" id="GO:0005829">
    <property type="term" value="C:cytosol"/>
    <property type="evidence" value="ECO:0007669"/>
    <property type="project" value="UniProtKB-ARBA"/>
</dbReference>
<proteinExistence type="predicted"/>
<dbReference type="InterPro" id="IPR012751">
    <property type="entry name" value="CspD"/>
</dbReference>
<dbReference type="PRINTS" id="PR00050">
    <property type="entry name" value="COLDSHOCK"/>
</dbReference>
<organism evidence="8 9">
    <name type="scientific">Pseudomonas fluorescens</name>
    <dbReference type="NCBI Taxonomy" id="294"/>
    <lineage>
        <taxon>Bacteria</taxon>
        <taxon>Pseudomonadati</taxon>
        <taxon>Pseudomonadota</taxon>
        <taxon>Gammaproteobacteria</taxon>
        <taxon>Pseudomonadales</taxon>
        <taxon>Pseudomonadaceae</taxon>
        <taxon>Pseudomonas</taxon>
    </lineage>
</organism>
<dbReference type="InterPro" id="IPR011129">
    <property type="entry name" value="CSD"/>
</dbReference>
<feature type="compositionally biased region" description="Basic residues" evidence="6">
    <location>
        <begin position="85"/>
        <end position="99"/>
    </location>
</feature>
<accession>A0A327MP26</accession>
<dbReference type="Gene3D" id="2.40.50.140">
    <property type="entry name" value="Nucleic acid-binding proteins"/>
    <property type="match status" value="1"/>
</dbReference>
<evidence type="ECO:0000256" key="4">
    <source>
        <dbReference type="ARBA" id="ARBA00023125"/>
    </source>
</evidence>
<comment type="subcellular location">
    <subcellularLocation>
        <location evidence="1 5">Cytoplasm</location>
    </subcellularLocation>
</comment>
<evidence type="ECO:0000313" key="9">
    <source>
        <dbReference type="Proteomes" id="UP000249493"/>
    </source>
</evidence>
<dbReference type="Pfam" id="PF00313">
    <property type="entry name" value="CSD"/>
    <property type="match status" value="1"/>
</dbReference>
<dbReference type="AlphaFoldDB" id="A0A327MP26"/>
<dbReference type="SMART" id="SM00357">
    <property type="entry name" value="CSP"/>
    <property type="match status" value="1"/>
</dbReference>
<dbReference type="GO" id="GO:0003677">
    <property type="term" value="F:DNA binding"/>
    <property type="evidence" value="ECO:0007669"/>
    <property type="project" value="UniProtKB-KW"/>
</dbReference>
<feature type="region of interest" description="Disordered" evidence="6">
    <location>
        <begin position="74"/>
        <end position="99"/>
    </location>
</feature>
<keyword evidence="4" id="KW-0238">DNA-binding</keyword>
<dbReference type="Proteomes" id="UP000249493">
    <property type="component" value="Unassembled WGS sequence"/>
</dbReference>
<dbReference type="PROSITE" id="PS51857">
    <property type="entry name" value="CSD_2"/>
    <property type="match status" value="1"/>
</dbReference>
<keyword evidence="3" id="KW-0963">Cytoplasm</keyword>
<dbReference type="InterPro" id="IPR012340">
    <property type="entry name" value="NA-bd_OB-fold"/>
</dbReference>
<comment type="caution">
    <text evidence="8">The sequence shown here is derived from an EMBL/GenBank/DDBJ whole genome shotgun (WGS) entry which is preliminary data.</text>
</comment>
<evidence type="ECO:0000259" key="7">
    <source>
        <dbReference type="PROSITE" id="PS51857"/>
    </source>
</evidence>
<name>A0A327MP26_PSEFL</name>
<reference evidence="8 9" key="1">
    <citation type="submission" date="2018-06" db="EMBL/GenBank/DDBJ databases">
        <authorList>
            <person name="Zhirakovskaya E."/>
        </authorList>
    </citation>
    <scope>NUCLEOTIDE SEQUENCE [LARGE SCALE GENOMIC DNA]</scope>
    <source>
        <strain evidence="8 9">LY3</strain>
    </source>
</reference>
<dbReference type="PANTHER" id="PTHR11544">
    <property type="entry name" value="COLD SHOCK DOMAIN CONTAINING PROTEINS"/>
    <property type="match status" value="1"/>
</dbReference>
<dbReference type="FunFam" id="2.40.50.140:FF:000006">
    <property type="entry name" value="Cold shock protein CspC"/>
    <property type="match status" value="1"/>
</dbReference>
<dbReference type="InterPro" id="IPR019844">
    <property type="entry name" value="CSD_CS"/>
</dbReference>
<dbReference type="NCBIfam" id="TIGR02381">
    <property type="entry name" value="cspD"/>
    <property type="match status" value="1"/>
</dbReference>
<evidence type="ECO:0000256" key="6">
    <source>
        <dbReference type="SAM" id="MobiDB-lite"/>
    </source>
</evidence>
<sequence length="99" mass="10681">MSGGKVSGKVKWFNNAKGYGFIIEDGKTEDLFAHYSAIQMEGYKTLKAGQAVVFDIIQGPKGLHAINIGNSVDASKATTPPCNRPLRHKPPPPSRKKTA</sequence>
<evidence type="ECO:0000256" key="1">
    <source>
        <dbReference type="ARBA" id="ARBA00004496"/>
    </source>
</evidence>
<protein>
    <recommendedName>
        <fullName evidence="2">Cold shock-like protein CspD</fullName>
    </recommendedName>
</protein>
<dbReference type="EMBL" id="QLIN01000015">
    <property type="protein sequence ID" value="RAI64627.1"/>
    <property type="molecule type" value="Genomic_DNA"/>
</dbReference>
<dbReference type="InterPro" id="IPR002059">
    <property type="entry name" value="CSP_DNA-bd"/>
</dbReference>
<evidence type="ECO:0000256" key="2">
    <source>
        <dbReference type="ARBA" id="ARBA00022318"/>
    </source>
</evidence>
<dbReference type="InterPro" id="IPR050181">
    <property type="entry name" value="Cold_shock_domain"/>
</dbReference>
<dbReference type="PROSITE" id="PS00352">
    <property type="entry name" value="CSD_1"/>
    <property type="match status" value="1"/>
</dbReference>
<dbReference type="CDD" id="cd04458">
    <property type="entry name" value="CSP_CDS"/>
    <property type="match status" value="1"/>
</dbReference>
<feature type="domain" description="CSD" evidence="7">
    <location>
        <begin position="5"/>
        <end position="70"/>
    </location>
</feature>
<evidence type="ECO:0000313" key="8">
    <source>
        <dbReference type="EMBL" id="RAI64627.1"/>
    </source>
</evidence>
<dbReference type="GO" id="GO:0006355">
    <property type="term" value="P:regulation of DNA-templated transcription"/>
    <property type="evidence" value="ECO:0007669"/>
    <property type="project" value="InterPro"/>
</dbReference>
<dbReference type="SUPFAM" id="SSF50249">
    <property type="entry name" value="Nucleic acid-binding proteins"/>
    <property type="match status" value="1"/>
</dbReference>
<evidence type="ECO:0000256" key="5">
    <source>
        <dbReference type="RuleBase" id="RU000408"/>
    </source>
</evidence>
<gene>
    <name evidence="8" type="primary">cspD</name>
    <name evidence="8" type="ORF">DOZ80_26260</name>
</gene>